<dbReference type="Proteomes" id="UP001549691">
    <property type="component" value="Unassembled WGS sequence"/>
</dbReference>
<feature type="domain" description="Polypeptide-transport-associated ShlB-type" evidence="5">
    <location>
        <begin position="19"/>
        <end position="76"/>
    </location>
</feature>
<dbReference type="EMBL" id="JBEWZI010000004">
    <property type="protein sequence ID" value="MET7013636.1"/>
    <property type="molecule type" value="Genomic_DNA"/>
</dbReference>
<dbReference type="InterPro" id="IPR005565">
    <property type="entry name" value="Hemolysn_activator_HlyB_C"/>
</dbReference>
<accession>A0ABV2TI98</accession>
<evidence type="ECO:0000256" key="1">
    <source>
        <dbReference type="ARBA" id="ARBA00022452"/>
    </source>
</evidence>
<comment type="caution">
    <text evidence="6">The sequence shown here is derived from an EMBL/GenBank/DDBJ whole genome shotgun (WGS) entry which is preliminary data.</text>
</comment>
<keyword evidence="7" id="KW-1185">Reference proteome</keyword>
<evidence type="ECO:0000259" key="5">
    <source>
        <dbReference type="Pfam" id="PF08479"/>
    </source>
</evidence>
<dbReference type="InterPro" id="IPR013686">
    <property type="entry name" value="Polypept-transport_assoc_ShlB"/>
</dbReference>
<reference evidence="6 7" key="1">
    <citation type="submission" date="2024-07" db="EMBL/GenBank/DDBJ databases">
        <title>Uliginosibacterium flavum JJ3220;KACC:17644.</title>
        <authorList>
            <person name="Kim M.K."/>
        </authorList>
    </citation>
    <scope>NUCLEOTIDE SEQUENCE [LARGE SCALE GENOMIC DNA]</scope>
    <source>
        <strain evidence="6 7">KACC:17644</strain>
    </source>
</reference>
<dbReference type="PANTHER" id="PTHR34597:SF6">
    <property type="entry name" value="BLR6126 PROTEIN"/>
    <property type="match status" value="1"/>
</dbReference>
<organism evidence="6 7">
    <name type="scientific">Uliginosibacterium flavum</name>
    <dbReference type="NCBI Taxonomy" id="1396831"/>
    <lineage>
        <taxon>Bacteria</taxon>
        <taxon>Pseudomonadati</taxon>
        <taxon>Pseudomonadota</taxon>
        <taxon>Betaproteobacteria</taxon>
        <taxon>Rhodocyclales</taxon>
        <taxon>Zoogloeaceae</taxon>
        <taxon>Uliginosibacterium</taxon>
    </lineage>
</organism>
<proteinExistence type="predicted"/>
<keyword evidence="2" id="KW-0812">Transmembrane</keyword>
<dbReference type="Gene3D" id="2.40.160.50">
    <property type="entry name" value="membrane protein fhac: a member of the omp85/tpsb transporter family"/>
    <property type="match status" value="1"/>
</dbReference>
<keyword evidence="1" id="KW-0472">Membrane</keyword>
<keyword evidence="3" id="KW-0998">Cell outer membrane</keyword>
<protein>
    <submittedName>
        <fullName evidence="6">ShlB/FhaC/HecB family hemolysin secretion/activation protein</fullName>
    </submittedName>
</protein>
<evidence type="ECO:0000313" key="6">
    <source>
        <dbReference type="EMBL" id="MET7013636.1"/>
    </source>
</evidence>
<dbReference type="Pfam" id="PF08479">
    <property type="entry name" value="POTRA_2"/>
    <property type="match status" value="1"/>
</dbReference>
<evidence type="ECO:0000256" key="3">
    <source>
        <dbReference type="ARBA" id="ARBA00023237"/>
    </source>
</evidence>
<evidence type="ECO:0000313" key="7">
    <source>
        <dbReference type="Proteomes" id="UP001549691"/>
    </source>
</evidence>
<dbReference type="Gene3D" id="3.10.20.310">
    <property type="entry name" value="membrane protein fhac"/>
    <property type="match status" value="1"/>
</dbReference>
<evidence type="ECO:0000259" key="4">
    <source>
        <dbReference type="Pfam" id="PF03865"/>
    </source>
</evidence>
<dbReference type="InterPro" id="IPR051544">
    <property type="entry name" value="TPS_OM_transporter"/>
</dbReference>
<feature type="domain" description="Haemolysin activator HlyB C-terminal" evidence="4">
    <location>
        <begin position="163"/>
        <end position="478"/>
    </location>
</feature>
<evidence type="ECO:0000256" key="2">
    <source>
        <dbReference type="ARBA" id="ARBA00022692"/>
    </source>
</evidence>
<name>A0ABV2TI98_9RHOO</name>
<sequence>MVPAVCLAQAQSNVPAKLLINEFRVEGNTVLPATSIEKVVMPWLGPERTQDDIYAARDALAKAYESAGYLSASVEAERIDPVDTEWGPGWVAVLKVVEGRVERLKVTGADYNLPSKLKLQAGSVAEGEVPHFPTMQEDLGRIARMADMAVTPLLRPGRDPGTMEVEFKVQDSLPFHAWTQLSNEQSPDTSPRRLEVGARYDNLFQAQHSLSARLITTPLKQEEIRVATLNYSLPVGVRDDKLSLYVLKSDSQVETNIGTGVTGKGITLGSRWTRTLEAEAPFFHSISLGADYKRLGEVSEETGSKPVSYLPFSLQYIAMRPDEGGNWQFSSSLVNSFGGVMDKRGECGGREDLDQFDCRRAGASSSFMLWNGALKRLERFGKWEAVGKFDWQVANGPLLSGDQFFVGGADSVRGYYQSEQGGDDGGRISLEIYTPALTLGEWATKFLTFYDQGWVRTQQVQSGQNPDYRLAAYGVGLRTNWGKSLSGQLDLARTTLPGSPTGSKDGATRLHATVRAEF</sequence>
<gene>
    <name evidence="6" type="ORF">ABXR19_05505</name>
</gene>
<keyword evidence="1" id="KW-1134">Transmembrane beta strand</keyword>
<dbReference type="Pfam" id="PF03865">
    <property type="entry name" value="ShlB"/>
    <property type="match status" value="1"/>
</dbReference>
<dbReference type="PANTHER" id="PTHR34597">
    <property type="entry name" value="SLR1661 PROTEIN"/>
    <property type="match status" value="1"/>
</dbReference>